<evidence type="ECO:0000313" key="2">
    <source>
        <dbReference type="EMBL" id="PZT47523.1"/>
    </source>
</evidence>
<dbReference type="RefSeq" id="WP_111230396.1">
    <property type="nucleotide sequence ID" value="NZ_NBIU01000030.1"/>
</dbReference>
<dbReference type="InterPro" id="IPR012336">
    <property type="entry name" value="Thioredoxin-like_fold"/>
</dbReference>
<dbReference type="EMBL" id="NBIU01000030">
    <property type="protein sequence ID" value="PZT47523.1"/>
    <property type="molecule type" value="Genomic_DNA"/>
</dbReference>
<dbReference type="Proteomes" id="UP000249746">
    <property type="component" value="Unassembled WGS sequence"/>
</dbReference>
<evidence type="ECO:0000259" key="1">
    <source>
        <dbReference type="Pfam" id="PF13098"/>
    </source>
</evidence>
<dbReference type="InterPro" id="IPR041737">
    <property type="entry name" value="SoxW"/>
</dbReference>
<feature type="domain" description="Thioredoxin-like fold" evidence="1">
    <location>
        <begin position="63"/>
        <end position="167"/>
    </location>
</feature>
<dbReference type="OrthoDB" id="5366120at2"/>
<reference evidence="2 3" key="1">
    <citation type="submission" date="2017-03" db="EMBL/GenBank/DDBJ databases">
        <title>Genomic and clinical evidence uncovers the enterohepatic species Helicobacter valdiviensis as a potential human intestinal pathogen.</title>
        <authorList>
            <person name="Fresia P."/>
            <person name="Jara R."/>
            <person name="Sierra R."/>
            <person name="Ferres I."/>
            <person name="Greif G."/>
            <person name="Iraola G."/>
            <person name="Collado L."/>
        </authorList>
    </citation>
    <scope>NUCLEOTIDE SEQUENCE [LARGE SCALE GENOMIC DNA]</scope>
    <source>
        <strain evidence="2 3">WBE14</strain>
    </source>
</reference>
<accession>A0A2W6PLJ6</accession>
<evidence type="ECO:0000313" key="3">
    <source>
        <dbReference type="Proteomes" id="UP000249746"/>
    </source>
</evidence>
<organism evidence="2 3">
    <name type="scientific">Helicobacter valdiviensis</name>
    <dbReference type="NCBI Taxonomy" id="1458358"/>
    <lineage>
        <taxon>Bacteria</taxon>
        <taxon>Pseudomonadati</taxon>
        <taxon>Campylobacterota</taxon>
        <taxon>Epsilonproteobacteria</taxon>
        <taxon>Campylobacterales</taxon>
        <taxon>Helicobacteraceae</taxon>
        <taxon>Helicobacter</taxon>
    </lineage>
</organism>
<sequence length="193" mass="22014">MKKFHLLILTVLISFFVGCNKEEELVSSGTQNSTSHIQAMQNIDKNSYAEVADVFLDTQEITTNDKPYFLVFAANGCIFCDKLKTLIKEEAEIKNYIQTNYTPYYINLSYSKEHKIDFMPEKSLSTAELGAYFNIKPTPTMVFLSPKGKILYVYPGFMPKEKFLATLKFLNDKTLENLNEKEIATKIQTALAS</sequence>
<protein>
    <recommendedName>
        <fullName evidence="1">Thioredoxin-like fold domain-containing protein</fullName>
    </recommendedName>
</protein>
<dbReference type="CDD" id="cd02951">
    <property type="entry name" value="SoxW"/>
    <property type="match status" value="1"/>
</dbReference>
<dbReference type="InterPro" id="IPR036249">
    <property type="entry name" value="Thioredoxin-like_sf"/>
</dbReference>
<keyword evidence="3" id="KW-1185">Reference proteome</keyword>
<dbReference type="Pfam" id="PF13098">
    <property type="entry name" value="Thioredoxin_2"/>
    <property type="match status" value="1"/>
</dbReference>
<dbReference type="Gene3D" id="3.40.30.10">
    <property type="entry name" value="Glutaredoxin"/>
    <property type="match status" value="1"/>
</dbReference>
<name>A0A2W6PLJ6_9HELI</name>
<comment type="caution">
    <text evidence="2">The sequence shown here is derived from an EMBL/GenBank/DDBJ whole genome shotgun (WGS) entry which is preliminary data.</text>
</comment>
<proteinExistence type="predicted"/>
<gene>
    <name evidence="2" type="ORF">B6S12_08610</name>
</gene>
<dbReference type="AlphaFoldDB" id="A0A2W6PLJ6"/>
<dbReference type="SUPFAM" id="SSF52833">
    <property type="entry name" value="Thioredoxin-like"/>
    <property type="match status" value="1"/>
</dbReference>
<dbReference type="PROSITE" id="PS51257">
    <property type="entry name" value="PROKAR_LIPOPROTEIN"/>
    <property type="match status" value="1"/>
</dbReference>